<name>A0A917AMU8_9MICC</name>
<dbReference type="AlphaFoldDB" id="A0A917AMU8"/>
<reference evidence="2" key="2">
    <citation type="submission" date="2020-09" db="EMBL/GenBank/DDBJ databases">
        <authorList>
            <person name="Sun Q."/>
            <person name="Zhou Y."/>
        </authorList>
    </citation>
    <scope>NUCLEOTIDE SEQUENCE</scope>
    <source>
        <strain evidence="2">CGMCC 1.15388</strain>
    </source>
</reference>
<comment type="caution">
    <text evidence="2">The sequence shown here is derived from an EMBL/GenBank/DDBJ whole genome shotgun (WGS) entry which is preliminary data.</text>
</comment>
<reference evidence="2" key="1">
    <citation type="journal article" date="2014" name="Int. J. Syst. Evol. Microbiol.">
        <title>Complete genome sequence of Corynebacterium casei LMG S-19264T (=DSM 44701T), isolated from a smear-ripened cheese.</title>
        <authorList>
            <consortium name="US DOE Joint Genome Institute (JGI-PGF)"/>
            <person name="Walter F."/>
            <person name="Albersmeier A."/>
            <person name="Kalinowski J."/>
            <person name="Ruckert C."/>
        </authorList>
    </citation>
    <scope>NUCLEOTIDE SEQUENCE</scope>
    <source>
        <strain evidence="2">CGMCC 1.15388</strain>
    </source>
</reference>
<protein>
    <submittedName>
        <fullName evidence="2">Uncharacterized protein</fullName>
    </submittedName>
</protein>
<organism evidence="2 3">
    <name type="scientific">Nesterenkonia cremea</name>
    <dbReference type="NCBI Taxonomy" id="1882340"/>
    <lineage>
        <taxon>Bacteria</taxon>
        <taxon>Bacillati</taxon>
        <taxon>Actinomycetota</taxon>
        <taxon>Actinomycetes</taxon>
        <taxon>Micrococcales</taxon>
        <taxon>Micrococcaceae</taxon>
        <taxon>Nesterenkonia</taxon>
    </lineage>
</organism>
<evidence type="ECO:0000313" key="2">
    <source>
        <dbReference type="EMBL" id="GGE60995.1"/>
    </source>
</evidence>
<feature type="compositionally biased region" description="Basic and acidic residues" evidence="1">
    <location>
        <begin position="51"/>
        <end position="61"/>
    </location>
</feature>
<sequence>MDHRDCADDQRNGLIGFKNKDKREENGYCASSTQARNHTDDQPDQNSGAKVEQHRGIRETG</sequence>
<keyword evidence="3" id="KW-1185">Reference proteome</keyword>
<feature type="region of interest" description="Disordered" evidence="1">
    <location>
        <begin position="1"/>
        <end position="61"/>
    </location>
</feature>
<gene>
    <name evidence="2" type="ORF">GCM10011401_04860</name>
</gene>
<dbReference type="Proteomes" id="UP000633136">
    <property type="component" value="Unassembled WGS sequence"/>
</dbReference>
<proteinExistence type="predicted"/>
<feature type="compositionally biased region" description="Basic and acidic residues" evidence="1">
    <location>
        <begin position="1"/>
        <end position="11"/>
    </location>
</feature>
<evidence type="ECO:0000256" key="1">
    <source>
        <dbReference type="SAM" id="MobiDB-lite"/>
    </source>
</evidence>
<dbReference type="EMBL" id="BMIS01000002">
    <property type="protein sequence ID" value="GGE60995.1"/>
    <property type="molecule type" value="Genomic_DNA"/>
</dbReference>
<evidence type="ECO:0000313" key="3">
    <source>
        <dbReference type="Proteomes" id="UP000633136"/>
    </source>
</evidence>
<accession>A0A917AMU8</accession>